<comment type="caution">
    <text evidence="1">The sequence shown here is derived from an EMBL/GenBank/DDBJ whole genome shotgun (WGS) entry which is preliminary data.</text>
</comment>
<dbReference type="Proteomes" id="UP000178583">
    <property type="component" value="Unassembled WGS sequence"/>
</dbReference>
<gene>
    <name evidence="1" type="ORF">A2215_01290</name>
</gene>
<dbReference type="EMBL" id="MEZY01000028">
    <property type="protein sequence ID" value="OGD63957.1"/>
    <property type="molecule type" value="Genomic_DNA"/>
</dbReference>
<accession>A0A1F5E965</accession>
<evidence type="ECO:0000313" key="2">
    <source>
        <dbReference type="Proteomes" id="UP000178583"/>
    </source>
</evidence>
<evidence type="ECO:0000313" key="1">
    <source>
        <dbReference type="EMBL" id="OGD63957.1"/>
    </source>
</evidence>
<protein>
    <recommendedName>
        <fullName evidence="3">DUF4304 domain-containing protein</fullName>
    </recommendedName>
</protein>
<proteinExistence type="predicted"/>
<reference evidence="1 2" key="1">
    <citation type="journal article" date="2016" name="Nat. Commun.">
        <title>Thousands of microbial genomes shed light on interconnected biogeochemical processes in an aquifer system.</title>
        <authorList>
            <person name="Anantharaman K."/>
            <person name="Brown C.T."/>
            <person name="Hug L.A."/>
            <person name="Sharon I."/>
            <person name="Castelle C.J."/>
            <person name="Probst A.J."/>
            <person name="Thomas B.C."/>
            <person name="Singh A."/>
            <person name="Wilkins M.J."/>
            <person name="Karaoz U."/>
            <person name="Brodie E.L."/>
            <person name="Williams K.H."/>
            <person name="Hubbard S.S."/>
            <person name="Banfield J.F."/>
        </authorList>
    </citation>
    <scope>NUCLEOTIDE SEQUENCE [LARGE SCALE GENOMIC DNA]</scope>
</reference>
<name>A0A1F5E965_9BACT</name>
<evidence type="ECO:0008006" key="3">
    <source>
        <dbReference type="Google" id="ProtNLM"/>
    </source>
</evidence>
<dbReference type="AlphaFoldDB" id="A0A1F5E965"/>
<organism evidence="1 2">
    <name type="scientific">Candidatus Berkelbacteria bacterium RIFOXYA2_FULL_43_10</name>
    <dbReference type="NCBI Taxonomy" id="1797472"/>
    <lineage>
        <taxon>Bacteria</taxon>
        <taxon>Candidatus Berkelbacteria</taxon>
    </lineage>
</organism>
<sequence length="228" mass="25543">MFGKPDAFKISGEISKSLKQLGFAVVEESVYKASSEGRENKTGITVAYLPETALFVVVSFDWAAQGVQSFDLKVTGQLDPVGIQEVIHRETSRPGFDGRILSSLSCFGDVTEIWNSFTGIFTSRLHFPVATELTHAVDQASKFLRMLSEHYCEYLAEERFTENVHLPFAPIHTGELTELEHRSPDHSEACKRFVERTVAKFPEGYFRHLATRQSPSTHLESTSPARAQ</sequence>